<keyword evidence="7" id="KW-1185">Reference proteome</keyword>
<evidence type="ECO:0000256" key="2">
    <source>
        <dbReference type="ARBA" id="ARBA00022692"/>
    </source>
</evidence>
<accession>B1ZVA1</accession>
<dbReference type="InterPro" id="IPR007452">
    <property type="entry name" value="TamB_C"/>
</dbReference>
<dbReference type="eggNOG" id="COG2911">
    <property type="taxonomic scope" value="Bacteria"/>
</dbReference>
<keyword evidence="2" id="KW-0812">Transmembrane</keyword>
<dbReference type="KEGG" id="ote:Oter_3491"/>
<evidence type="ECO:0000256" key="4">
    <source>
        <dbReference type="ARBA" id="ARBA00023136"/>
    </source>
</evidence>
<dbReference type="Pfam" id="PF04357">
    <property type="entry name" value="TamB"/>
    <property type="match status" value="1"/>
</dbReference>
<name>B1ZVA1_OPITP</name>
<dbReference type="OrthoDB" id="177865at2"/>
<evidence type="ECO:0000256" key="1">
    <source>
        <dbReference type="ARBA" id="ARBA00004167"/>
    </source>
</evidence>
<dbReference type="EMBL" id="CP001032">
    <property type="protein sequence ID" value="ACB76768.1"/>
    <property type="molecule type" value="Genomic_DNA"/>
</dbReference>
<sequence length="1215" mass="132961">MRLLAIIIGSVAAVVIAVVLTVPWWLGVALAGIGPRFGLQVERYERIGYSRFRLEQATFARAPVEVHVSRVEADTPVLWLWRRMTGGIGPVRAGDWSVKVTERRSTSPSTTPRGWVPLRARLERVAEGLSTWLPDAQTGAGRVEWPNGALTFGPVVWQGRTLACPDVGYRALHAAVDVAVPAAQPWRAVARAEQLGATATMQSVGATLEGDVTWLDQRAPISVQFPATGWAPEKARLVAENWNLPAEKIRLGQHYDRVSGDARVEWGGGQWVANVAFRSEPRTKSPAPPLAIEARGHGNTREFVAETLQVSLPGAQAQLRAPVAIGRDGRLHTEGSAFSFALKLENLPWFEGRGHVTGEGSVRPDDAGFARIEFAGQGEDLAIGGTTWRGFAARGQMTWPELEIAEAHAVAANGDELRGRGGWNFRARELKDASASGRISRESLGRWQPEHLVFDTLDLDVHAAGPARDLTHEGHATITGLRASKLRPLRAELRWQGRGEQLEAFTAEAQAGTTTISAGGSADLQQVRLSELRWREGSEERLSLAHPAVFTWRPILRLEPFQWTGPAAAVKAEFTRGDSAGQLAASLRGLKSQWLRDLVDLPAPDWTVDGLEVSARWKDGPAEFAAAGAVTLPLGEGRSAQISARLQGDEEKLEVTSLRIGEGESEIVNVSARLPVVVQPAAQPLVKVDTDAAFTVNAMTTPNPRLWEQLAQLIGVQIIEPEARAQLSGSFAQPRGEVRFRAQRLAPIAGRFPWRWPKIEGVDFHLTGEEHGVRLDRLQLAVEDQAVQAQGWLPFEAADWRELVREPARFMQRGEFRLSIPDADVAVAAQYFPTYLAPKGRASLEVTLNGTQGLRGFVRLRDAMLRPLGPLGVVQEINADVRLEGRSAVVENVTGRIGGQLVTLRGRAELPPRGPPQFDFSLRGENLPFVRQAGLLVRGDLDLTLTTPPSGPPQIGGTVRLRDSLFLSDVRALIPSGTKSAGGRPPYFAIETPPLNAWRLSVRVEGERFLRLRTPVFNGTATARFQLGGTLGEPRATGEALIDEGAIRLPFASFDVRQGQVRLTAEQLQPQIWVTAATRRYGYDLRMEITGPVTSPNLTFSSSPPLESEQVLLLVMAGQPPNNEVATTDRQRAARFGAFFGQSLLGSLSGDPEGVERLTITSGENVSEQGRETYNIEYRLNPRWSLTGEYDEFDDYYGGIKWRFYQKGGEETDEK</sequence>
<comment type="subcellular location">
    <subcellularLocation>
        <location evidence="1">Membrane</location>
        <topology evidence="1">Single-pass membrane protein</topology>
    </subcellularLocation>
</comment>
<reference evidence="6 7" key="1">
    <citation type="journal article" date="2011" name="J. Bacteriol.">
        <title>Genome sequence of the verrucomicrobium Opitutus terrae PB90-1, an abundant inhabitant of rice paddy soil ecosystems.</title>
        <authorList>
            <person name="van Passel M.W."/>
            <person name="Kant R."/>
            <person name="Palva A."/>
            <person name="Copeland A."/>
            <person name="Lucas S."/>
            <person name="Lapidus A."/>
            <person name="Glavina del Rio T."/>
            <person name="Pitluck S."/>
            <person name="Goltsman E."/>
            <person name="Clum A."/>
            <person name="Sun H."/>
            <person name="Schmutz J."/>
            <person name="Larimer F.W."/>
            <person name="Land M.L."/>
            <person name="Hauser L."/>
            <person name="Kyrpides N."/>
            <person name="Mikhailova N."/>
            <person name="Richardson P.P."/>
            <person name="Janssen P.H."/>
            <person name="de Vos W.M."/>
            <person name="Smidt H."/>
        </authorList>
    </citation>
    <scope>NUCLEOTIDE SEQUENCE [LARGE SCALE GENOMIC DNA]</scope>
    <source>
        <strain evidence="7">DSM 11246 / JCM 15787 / PB90-1</strain>
    </source>
</reference>
<dbReference type="GO" id="GO:0009306">
    <property type="term" value="P:protein secretion"/>
    <property type="evidence" value="ECO:0007669"/>
    <property type="project" value="InterPro"/>
</dbReference>
<organism evidence="6 7">
    <name type="scientific">Opitutus terrae (strain DSM 11246 / JCM 15787 / PB90-1)</name>
    <dbReference type="NCBI Taxonomy" id="452637"/>
    <lineage>
        <taxon>Bacteria</taxon>
        <taxon>Pseudomonadati</taxon>
        <taxon>Verrucomicrobiota</taxon>
        <taxon>Opitutia</taxon>
        <taxon>Opitutales</taxon>
        <taxon>Opitutaceae</taxon>
        <taxon>Opitutus</taxon>
    </lineage>
</organism>
<dbReference type="RefSeq" id="WP_012376297.1">
    <property type="nucleotide sequence ID" value="NC_010571.1"/>
</dbReference>
<gene>
    <name evidence="6" type="ordered locus">Oter_3491</name>
</gene>
<proteinExistence type="predicted"/>
<evidence type="ECO:0000256" key="3">
    <source>
        <dbReference type="ARBA" id="ARBA00022989"/>
    </source>
</evidence>
<dbReference type="Proteomes" id="UP000007013">
    <property type="component" value="Chromosome"/>
</dbReference>
<dbReference type="GO" id="GO:0005886">
    <property type="term" value="C:plasma membrane"/>
    <property type="evidence" value="ECO:0007669"/>
    <property type="project" value="InterPro"/>
</dbReference>
<keyword evidence="3" id="KW-1133">Transmembrane helix</keyword>
<protein>
    <recommendedName>
        <fullName evidence="5">Translocation and assembly module TamB C-terminal domain-containing protein</fullName>
    </recommendedName>
</protein>
<dbReference type="HOGENOM" id="CLU_269255_0_0_0"/>
<dbReference type="STRING" id="452637.Oter_3491"/>
<keyword evidence="4" id="KW-0472">Membrane</keyword>
<dbReference type="AlphaFoldDB" id="B1ZVA1"/>
<evidence type="ECO:0000313" key="6">
    <source>
        <dbReference type="EMBL" id="ACB76768.1"/>
    </source>
</evidence>
<feature type="domain" description="Translocation and assembly module TamB C-terminal" evidence="5">
    <location>
        <begin position="892"/>
        <end position="1150"/>
    </location>
</feature>
<evidence type="ECO:0000313" key="7">
    <source>
        <dbReference type="Proteomes" id="UP000007013"/>
    </source>
</evidence>
<evidence type="ECO:0000259" key="5">
    <source>
        <dbReference type="Pfam" id="PF04357"/>
    </source>
</evidence>